<feature type="transmembrane region" description="Helical" evidence="6">
    <location>
        <begin position="246"/>
        <end position="266"/>
    </location>
</feature>
<dbReference type="GO" id="GO:0022857">
    <property type="term" value="F:transmembrane transporter activity"/>
    <property type="evidence" value="ECO:0007669"/>
    <property type="project" value="InterPro"/>
</dbReference>
<dbReference type="InterPro" id="IPR020846">
    <property type="entry name" value="MFS_dom"/>
</dbReference>
<proteinExistence type="inferred from homology"/>
<keyword evidence="4 6" id="KW-0472">Membrane</keyword>
<feature type="transmembrane region" description="Helical" evidence="6">
    <location>
        <begin position="171"/>
        <end position="193"/>
    </location>
</feature>
<dbReference type="CDD" id="cd17319">
    <property type="entry name" value="MFS_ExuT_GudP_like"/>
    <property type="match status" value="1"/>
</dbReference>
<sequence>MQTVSQENSIATSHKRYQILVLIFISVVINYMDRTNISVAASALSDELSLSAVQMGLIFSAFGWTYSVLQIPGGLAVDVVKVRILYPFILIAWSLATLVQGLVSSFAALIGCRMAIGVFEAPSYPCNNKIVTSWFPENERASAIAIYTSGQFIGLAFLMPVLALIQDQFGWRGLFIISGLIGIVWAVIWYVFYRDPQDHPNVSERELALIEQDKTDQENTNKEQAEEKPKFSSADFVKVFSSKKLWGIYIGQFCLGGVLIFFLTWFPTYLVEYRNLDFIKSGFLASLPFLAAFCGVLVSGFLSDFLVRRGISKEVSRKTPIVIGMLLSMCIVGANYTDDTFWIITFLSIAFFGNGLSSIAWVFVSLLAPKRLVGLVGGCFNAIGGLSAVTVPIVIGWLVNDGDFKPALLFIASLAAIGTCSYLFLVGKIDKLED</sequence>
<dbReference type="PIRSF" id="PIRSF002808">
    <property type="entry name" value="Hexose_phosphate_transp"/>
    <property type="match status" value="1"/>
</dbReference>
<feature type="transmembrane region" description="Helical" evidence="6">
    <location>
        <begin position="375"/>
        <end position="395"/>
    </location>
</feature>
<comment type="similarity">
    <text evidence="5">Belongs to the major facilitator superfamily. Phthalate permease family.</text>
</comment>
<feature type="transmembrane region" description="Helical" evidence="6">
    <location>
        <begin position="319"/>
        <end position="336"/>
    </location>
</feature>
<evidence type="ECO:0000256" key="3">
    <source>
        <dbReference type="ARBA" id="ARBA00022989"/>
    </source>
</evidence>
<reference evidence="8 9" key="1">
    <citation type="submission" date="2018-01" db="EMBL/GenBank/DDBJ databases">
        <title>Genome sequence of a Cantenovulum-like bacteria.</title>
        <authorList>
            <person name="Tan W.R."/>
            <person name="Lau N.-S."/>
            <person name="Go F."/>
            <person name="Amirul A.-A.A."/>
        </authorList>
    </citation>
    <scope>NUCLEOTIDE SEQUENCE [LARGE SCALE GENOMIC DNA]</scope>
    <source>
        <strain evidence="8 9">CCB-QB4</strain>
    </source>
</reference>
<evidence type="ECO:0000256" key="4">
    <source>
        <dbReference type="ARBA" id="ARBA00023136"/>
    </source>
</evidence>
<feature type="transmembrane region" description="Helical" evidence="6">
    <location>
        <begin position="84"/>
        <end position="110"/>
    </location>
</feature>
<protein>
    <submittedName>
        <fullName evidence="8">MFS transporter</fullName>
    </submittedName>
</protein>
<dbReference type="InterPro" id="IPR050382">
    <property type="entry name" value="MFS_Na/Anion_cotransporter"/>
</dbReference>
<keyword evidence="2 6" id="KW-0812">Transmembrane</keyword>
<feature type="transmembrane region" description="Helical" evidence="6">
    <location>
        <begin position="44"/>
        <end position="64"/>
    </location>
</feature>
<feature type="transmembrane region" description="Helical" evidence="6">
    <location>
        <begin position="342"/>
        <end position="368"/>
    </location>
</feature>
<dbReference type="SUPFAM" id="SSF103473">
    <property type="entry name" value="MFS general substrate transporter"/>
    <property type="match status" value="1"/>
</dbReference>
<evidence type="ECO:0000256" key="5">
    <source>
        <dbReference type="ARBA" id="ARBA00038514"/>
    </source>
</evidence>
<dbReference type="Pfam" id="PF07690">
    <property type="entry name" value="MFS_1"/>
    <property type="match status" value="1"/>
</dbReference>
<dbReference type="AlphaFoldDB" id="A0A2S0VPY3"/>
<dbReference type="PANTHER" id="PTHR11662">
    <property type="entry name" value="SOLUTE CARRIER FAMILY 17"/>
    <property type="match status" value="1"/>
</dbReference>
<keyword evidence="3 6" id="KW-1133">Transmembrane helix</keyword>
<evidence type="ECO:0000313" key="8">
    <source>
        <dbReference type="EMBL" id="AWB66242.1"/>
    </source>
</evidence>
<dbReference type="InterPro" id="IPR036259">
    <property type="entry name" value="MFS_trans_sf"/>
</dbReference>
<feature type="transmembrane region" description="Helical" evidence="6">
    <location>
        <begin position="286"/>
        <end position="307"/>
    </location>
</feature>
<feature type="domain" description="Major facilitator superfamily (MFS) profile" evidence="7">
    <location>
        <begin position="19"/>
        <end position="430"/>
    </location>
</feature>
<organism evidence="8 9">
    <name type="scientific">Saccharobesus litoralis</name>
    <dbReference type="NCBI Taxonomy" id="2172099"/>
    <lineage>
        <taxon>Bacteria</taxon>
        <taxon>Pseudomonadati</taxon>
        <taxon>Pseudomonadota</taxon>
        <taxon>Gammaproteobacteria</taxon>
        <taxon>Alteromonadales</taxon>
        <taxon>Alteromonadaceae</taxon>
        <taxon>Saccharobesus</taxon>
    </lineage>
</organism>
<evidence type="ECO:0000256" key="6">
    <source>
        <dbReference type="SAM" id="Phobius"/>
    </source>
</evidence>
<feature type="transmembrane region" description="Helical" evidence="6">
    <location>
        <begin position="144"/>
        <end position="165"/>
    </location>
</feature>
<dbReference type="PANTHER" id="PTHR11662:SF333">
    <property type="entry name" value="D-GALACTONATE TRANSPORTER"/>
    <property type="match status" value="1"/>
</dbReference>
<dbReference type="RefSeq" id="WP_108602313.1">
    <property type="nucleotide sequence ID" value="NZ_CP026604.1"/>
</dbReference>
<dbReference type="OrthoDB" id="9781156at2"/>
<dbReference type="InterPro" id="IPR011701">
    <property type="entry name" value="MFS"/>
</dbReference>
<evidence type="ECO:0000259" key="7">
    <source>
        <dbReference type="PROSITE" id="PS50850"/>
    </source>
</evidence>
<dbReference type="EMBL" id="CP026604">
    <property type="protein sequence ID" value="AWB66242.1"/>
    <property type="molecule type" value="Genomic_DNA"/>
</dbReference>
<keyword evidence="9" id="KW-1185">Reference proteome</keyword>
<evidence type="ECO:0000256" key="1">
    <source>
        <dbReference type="ARBA" id="ARBA00004141"/>
    </source>
</evidence>
<dbReference type="InterPro" id="IPR000849">
    <property type="entry name" value="Sugar_P_transporter"/>
</dbReference>
<dbReference type="GO" id="GO:0016020">
    <property type="term" value="C:membrane"/>
    <property type="evidence" value="ECO:0007669"/>
    <property type="project" value="UniProtKB-SubCell"/>
</dbReference>
<dbReference type="PROSITE" id="PS50850">
    <property type="entry name" value="MFS"/>
    <property type="match status" value="1"/>
</dbReference>
<dbReference type="Gene3D" id="1.20.1250.20">
    <property type="entry name" value="MFS general substrate transporter like domains"/>
    <property type="match status" value="2"/>
</dbReference>
<evidence type="ECO:0000313" key="9">
    <source>
        <dbReference type="Proteomes" id="UP000244441"/>
    </source>
</evidence>
<feature type="transmembrane region" description="Helical" evidence="6">
    <location>
        <begin position="407"/>
        <end position="426"/>
    </location>
</feature>
<evidence type="ECO:0000256" key="2">
    <source>
        <dbReference type="ARBA" id="ARBA00022692"/>
    </source>
</evidence>
<dbReference type="Proteomes" id="UP000244441">
    <property type="component" value="Chromosome"/>
</dbReference>
<name>A0A2S0VPY3_9ALTE</name>
<feature type="transmembrane region" description="Helical" evidence="6">
    <location>
        <begin position="16"/>
        <end position="32"/>
    </location>
</feature>
<comment type="subcellular location">
    <subcellularLocation>
        <location evidence="1">Membrane</location>
        <topology evidence="1">Multi-pass membrane protein</topology>
    </subcellularLocation>
</comment>
<dbReference type="KEGG" id="cate:C2869_07250"/>
<gene>
    <name evidence="8" type="ORF">C2869_07250</name>
</gene>
<accession>A0A2S0VPY3</accession>